<accession>A0A7D5ZBT5</accession>
<proteinExistence type="predicted"/>
<evidence type="ECO:0000313" key="2">
    <source>
        <dbReference type="Proteomes" id="UP000510822"/>
    </source>
</evidence>
<organism evidence="1 2">
    <name type="scientific">Chitinibacter fontanus</name>
    <dbReference type="NCBI Taxonomy" id="1737446"/>
    <lineage>
        <taxon>Bacteria</taxon>
        <taxon>Pseudomonadati</taxon>
        <taxon>Pseudomonadota</taxon>
        <taxon>Betaproteobacteria</taxon>
        <taxon>Neisseriales</taxon>
        <taxon>Chitinibacteraceae</taxon>
        <taxon>Chitinibacter</taxon>
    </lineage>
</organism>
<protein>
    <submittedName>
        <fullName evidence="1">Uncharacterized protein</fullName>
    </submittedName>
</protein>
<dbReference type="EMBL" id="CP058952">
    <property type="protein sequence ID" value="QLI80464.1"/>
    <property type="molecule type" value="Genomic_DNA"/>
</dbReference>
<gene>
    <name evidence="1" type="ORF">HZU75_02310</name>
</gene>
<dbReference type="RefSeq" id="WP_180307604.1">
    <property type="nucleotide sequence ID" value="NZ_CP058952.1"/>
</dbReference>
<dbReference type="KEGG" id="cfon:HZU75_02310"/>
<name>A0A7D5ZBT5_9NEIS</name>
<reference evidence="1 2" key="1">
    <citation type="journal article" date="2016" name="Int. J. Syst. Evol. Microbiol.">
        <title>Chitinibacter fontanus sp. nov., isolated from a spring.</title>
        <authorList>
            <person name="Sheu S.Y."/>
            <person name="Li Y.S."/>
            <person name="Young C.C."/>
            <person name="Chen W.M."/>
        </authorList>
    </citation>
    <scope>NUCLEOTIDE SEQUENCE [LARGE SCALE GENOMIC DNA]</scope>
    <source>
        <strain evidence="1 2">STM-7</strain>
    </source>
</reference>
<dbReference type="Proteomes" id="UP000510822">
    <property type="component" value="Chromosome"/>
</dbReference>
<dbReference type="AlphaFoldDB" id="A0A7D5ZBT5"/>
<sequence length="124" mass="14311">MDIFHPPAKEPRKFTNPILREAEQKIEMEKTLRARDELAFRIEMALMSGMSRELDKHREQSDALPFFLRHLVRDLGRFNQKSPRAAALLKERLIQGTQPQDQTGSFKVSLAADETIHLTSLAVR</sequence>
<keyword evidence="2" id="KW-1185">Reference proteome</keyword>
<evidence type="ECO:0000313" key="1">
    <source>
        <dbReference type="EMBL" id="QLI80464.1"/>
    </source>
</evidence>